<evidence type="ECO:0000313" key="2">
    <source>
        <dbReference type="Proteomes" id="UP000265520"/>
    </source>
</evidence>
<dbReference type="EMBL" id="LXQA010099376">
    <property type="protein sequence ID" value="MCI16091.1"/>
    <property type="molecule type" value="Genomic_DNA"/>
</dbReference>
<name>A0A392PVI5_9FABA</name>
<protein>
    <submittedName>
        <fullName evidence="1">Uncharacterized protein</fullName>
    </submittedName>
</protein>
<reference evidence="1 2" key="1">
    <citation type="journal article" date="2018" name="Front. Plant Sci.">
        <title>Red Clover (Trifolium pratense) and Zigzag Clover (T. medium) - A Picture of Genomic Similarities and Differences.</title>
        <authorList>
            <person name="Dluhosova J."/>
            <person name="Istvanek J."/>
            <person name="Nedelnik J."/>
            <person name="Repkova J."/>
        </authorList>
    </citation>
    <scope>NUCLEOTIDE SEQUENCE [LARGE SCALE GENOMIC DNA]</scope>
    <source>
        <strain evidence="2">cv. 10/8</strain>
        <tissue evidence="1">Leaf</tissue>
    </source>
</reference>
<evidence type="ECO:0000313" key="1">
    <source>
        <dbReference type="EMBL" id="MCI16091.1"/>
    </source>
</evidence>
<accession>A0A392PVI5</accession>
<proteinExistence type="predicted"/>
<comment type="caution">
    <text evidence="1">The sequence shown here is derived from an EMBL/GenBank/DDBJ whole genome shotgun (WGS) entry which is preliminary data.</text>
</comment>
<organism evidence="1 2">
    <name type="scientific">Trifolium medium</name>
    <dbReference type="NCBI Taxonomy" id="97028"/>
    <lineage>
        <taxon>Eukaryota</taxon>
        <taxon>Viridiplantae</taxon>
        <taxon>Streptophyta</taxon>
        <taxon>Embryophyta</taxon>
        <taxon>Tracheophyta</taxon>
        <taxon>Spermatophyta</taxon>
        <taxon>Magnoliopsida</taxon>
        <taxon>eudicotyledons</taxon>
        <taxon>Gunneridae</taxon>
        <taxon>Pentapetalae</taxon>
        <taxon>rosids</taxon>
        <taxon>fabids</taxon>
        <taxon>Fabales</taxon>
        <taxon>Fabaceae</taxon>
        <taxon>Papilionoideae</taxon>
        <taxon>50 kb inversion clade</taxon>
        <taxon>NPAAA clade</taxon>
        <taxon>Hologalegina</taxon>
        <taxon>IRL clade</taxon>
        <taxon>Trifolieae</taxon>
        <taxon>Trifolium</taxon>
    </lineage>
</organism>
<sequence>VSSFTVRYLKGETCRCSPSKERTPRTPELDRMCYFAC</sequence>
<feature type="non-terminal residue" evidence="1">
    <location>
        <position position="1"/>
    </location>
</feature>
<dbReference type="AlphaFoldDB" id="A0A392PVI5"/>
<dbReference type="Proteomes" id="UP000265520">
    <property type="component" value="Unassembled WGS sequence"/>
</dbReference>
<keyword evidence="2" id="KW-1185">Reference proteome</keyword>